<comment type="caution">
    <text evidence="5">The sequence shown here is derived from an EMBL/GenBank/DDBJ whole genome shotgun (WGS) entry which is preliminary data.</text>
</comment>
<feature type="compositionally biased region" description="Low complexity" evidence="4">
    <location>
        <begin position="114"/>
        <end position="123"/>
    </location>
</feature>
<dbReference type="SUPFAM" id="SSF50249">
    <property type="entry name" value="Nucleic acid-binding proteins"/>
    <property type="match status" value="1"/>
</dbReference>
<evidence type="ECO:0000313" key="6">
    <source>
        <dbReference type="Proteomes" id="UP000783287"/>
    </source>
</evidence>
<keyword evidence="1 2" id="KW-0238">DNA-binding</keyword>
<dbReference type="CDD" id="cd04496">
    <property type="entry name" value="SSB_OBF"/>
    <property type="match status" value="1"/>
</dbReference>
<reference evidence="5" key="1">
    <citation type="submission" date="2020-04" db="EMBL/GenBank/DDBJ databases">
        <authorList>
            <person name="Zhang T."/>
        </authorList>
    </citation>
    <scope>NUCLEOTIDE SEQUENCE</scope>
    <source>
        <strain evidence="5">HKST-UBA14</strain>
    </source>
</reference>
<evidence type="ECO:0000256" key="2">
    <source>
        <dbReference type="HAMAP-Rule" id="MF_00984"/>
    </source>
</evidence>
<evidence type="ECO:0000256" key="1">
    <source>
        <dbReference type="ARBA" id="ARBA00023125"/>
    </source>
</evidence>
<evidence type="ECO:0000256" key="4">
    <source>
        <dbReference type="SAM" id="MobiDB-lite"/>
    </source>
</evidence>
<organism evidence="5 6">
    <name type="scientific">Candidatus Dojkabacteria bacterium</name>
    <dbReference type="NCBI Taxonomy" id="2099670"/>
    <lineage>
        <taxon>Bacteria</taxon>
        <taxon>Candidatus Dojkabacteria</taxon>
    </lineage>
</organism>
<dbReference type="Gene3D" id="2.40.50.140">
    <property type="entry name" value="Nucleic acid-binding proteins"/>
    <property type="match status" value="1"/>
</dbReference>
<feature type="region of interest" description="Disordered" evidence="4">
    <location>
        <begin position="110"/>
        <end position="154"/>
    </location>
</feature>
<dbReference type="GO" id="GO:0003697">
    <property type="term" value="F:single-stranded DNA binding"/>
    <property type="evidence" value="ECO:0007669"/>
    <property type="project" value="UniProtKB-UniRule"/>
</dbReference>
<dbReference type="PROSITE" id="PS50935">
    <property type="entry name" value="SSB"/>
    <property type="match status" value="1"/>
</dbReference>
<reference evidence="5" key="2">
    <citation type="journal article" date="2021" name="Microbiome">
        <title>Successional dynamics and alternative stable states in a saline activated sludge microbial community over 9 years.</title>
        <authorList>
            <person name="Wang Y."/>
            <person name="Ye J."/>
            <person name="Ju F."/>
            <person name="Liu L."/>
            <person name="Boyd J.A."/>
            <person name="Deng Y."/>
            <person name="Parks D.H."/>
            <person name="Jiang X."/>
            <person name="Yin X."/>
            <person name="Woodcroft B.J."/>
            <person name="Tyson G.W."/>
            <person name="Hugenholtz P."/>
            <person name="Polz M.F."/>
            <person name="Zhang T."/>
        </authorList>
    </citation>
    <scope>NUCLEOTIDE SEQUENCE</scope>
    <source>
        <strain evidence="5">HKST-UBA14</strain>
    </source>
</reference>
<comment type="subunit">
    <text evidence="2">Homotetramer.</text>
</comment>
<dbReference type="PANTHER" id="PTHR10302">
    <property type="entry name" value="SINGLE-STRANDED DNA-BINDING PROTEIN"/>
    <property type="match status" value="1"/>
</dbReference>
<dbReference type="InterPro" id="IPR012340">
    <property type="entry name" value="NA-bd_OB-fold"/>
</dbReference>
<accession>A0A955L5N6</accession>
<evidence type="ECO:0000313" key="5">
    <source>
        <dbReference type="EMBL" id="MCA9383093.1"/>
    </source>
</evidence>
<protein>
    <recommendedName>
        <fullName evidence="2 3">Single-stranded DNA-binding protein</fullName>
        <shortName evidence="2">SSB</shortName>
    </recommendedName>
</protein>
<comment type="caution">
    <text evidence="2">Lacks conserved residue(s) required for the propagation of feature annotation.</text>
</comment>
<gene>
    <name evidence="5" type="ORF">KC909_01890</name>
</gene>
<dbReference type="EMBL" id="JAGQLK010000026">
    <property type="protein sequence ID" value="MCA9383093.1"/>
    <property type="molecule type" value="Genomic_DNA"/>
</dbReference>
<dbReference type="HAMAP" id="MF_00984">
    <property type="entry name" value="SSB"/>
    <property type="match status" value="1"/>
</dbReference>
<dbReference type="PANTHER" id="PTHR10302:SF27">
    <property type="entry name" value="SINGLE-STRANDED DNA-BINDING PROTEIN"/>
    <property type="match status" value="1"/>
</dbReference>
<dbReference type="NCBIfam" id="TIGR00621">
    <property type="entry name" value="ssb"/>
    <property type="match status" value="1"/>
</dbReference>
<evidence type="ECO:0000256" key="3">
    <source>
        <dbReference type="PIRNR" id="PIRNR002070"/>
    </source>
</evidence>
<dbReference type="GO" id="GO:0006260">
    <property type="term" value="P:DNA replication"/>
    <property type="evidence" value="ECO:0007669"/>
    <property type="project" value="InterPro"/>
</dbReference>
<proteinExistence type="inferred from homology"/>
<dbReference type="GO" id="GO:0009295">
    <property type="term" value="C:nucleoid"/>
    <property type="evidence" value="ECO:0007669"/>
    <property type="project" value="TreeGrafter"/>
</dbReference>
<sequence length="154" mass="16882">MFGDLNRAEIIGNITNDIQVRYTGSGTAVGVATNRSYKNPASDEWQDETTFHNVVVWAKQAEMLAERARKGTRVFISGRMQTRSWDDQDGKKNYKTEIVASEIILLDRYEKGPSGDSGSASGSIADTKVAEEGGSSKSKSNKSDKVIDPDDLPF</sequence>
<dbReference type="InterPro" id="IPR000424">
    <property type="entry name" value="Primosome_PriB/ssb"/>
</dbReference>
<dbReference type="Proteomes" id="UP000783287">
    <property type="component" value="Unassembled WGS sequence"/>
</dbReference>
<dbReference type="AlphaFoldDB" id="A0A955L5N6"/>
<dbReference type="InterPro" id="IPR011344">
    <property type="entry name" value="ssDNA-bd"/>
</dbReference>
<name>A0A955L5N6_9BACT</name>
<dbReference type="PIRSF" id="PIRSF002070">
    <property type="entry name" value="SSB"/>
    <property type="match status" value="1"/>
</dbReference>
<dbReference type="Pfam" id="PF00436">
    <property type="entry name" value="SSB"/>
    <property type="match status" value="1"/>
</dbReference>